<dbReference type="Proteomes" id="UP000095287">
    <property type="component" value="Unplaced"/>
</dbReference>
<keyword evidence="1" id="KW-1185">Reference proteome</keyword>
<sequence>MLGFQNRHHPLSEAFQYHKWFRHSRTPTVIRTILCSVPPSTKLSLLAVLNRLFMKLRRFFVQFLHQQNSAC</sequence>
<organism evidence="1 2">
    <name type="scientific">Steinernema glaseri</name>
    <dbReference type="NCBI Taxonomy" id="37863"/>
    <lineage>
        <taxon>Eukaryota</taxon>
        <taxon>Metazoa</taxon>
        <taxon>Ecdysozoa</taxon>
        <taxon>Nematoda</taxon>
        <taxon>Chromadorea</taxon>
        <taxon>Rhabditida</taxon>
        <taxon>Tylenchina</taxon>
        <taxon>Panagrolaimomorpha</taxon>
        <taxon>Strongyloidoidea</taxon>
        <taxon>Steinernematidae</taxon>
        <taxon>Steinernema</taxon>
    </lineage>
</organism>
<dbReference type="WBParaSite" id="L893_g29563.t1">
    <property type="protein sequence ID" value="L893_g29563.t1"/>
    <property type="gene ID" value="L893_g29563"/>
</dbReference>
<protein>
    <submittedName>
        <fullName evidence="2">Uncharacterized protein</fullName>
    </submittedName>
</protein>
<evidence type="ECO:0000313" key="1">
    <source>
        <dbReference type="Proteomes" id="UP000095287"/>
    </source>
</evidence>
<name>A0A1I7ZT47_9BILA</name>
<dbReference type="AlphaFoldDB" id="A0A1I7ZT47"/>
<accession>A0A1I7ZT47</accession>
<evidence type="ECO:0000313" key="2">
    <source>
        <dbReference type="WBParaSite" id="L893_g29563.t1"/>
    </source>
</evidence>
<proteinExistence type="predicted"/>
<reference evidence="2" key="1">
    <citation type="submission" date="2016-11" db="UniProtKB">
        <authorList>
            <consortium name="WormBaseParasite"/>
        </authorList>
    </citation>
    <scope>IDENTIFICATION</scope>
</reference>